<evidence type="ECO:0000313" key="1">
    <source>
        <dbReference type="EMBL" id="SMP17071.1"/>
    </source>
</evidence>
<name>A0AA45WN49_9BACL</name>
<dbReference type="PANTHER" id="PTHR30032:SF8">
    <property type="entry name" value="GERMINATION-SPECIFIC N-ACETYLMURAMOYL-L-ALANINE AMIDASE"/>
    <property type="match status" value="1"/>
</dbReference>
<keyword evidence="2" id="KW-1185">Reference proteome</keyword>
<dbReference type="PANTHER" id="PTHR30032">
    <property type="entry name" value="N-ACETYLMURAMOYL-L-ALANINE AMIDASE-RELATED"/>
    <property type="match status" value="1"/>
</dbReference>
<dbReference type="Pfam" id="PF04122">
    <property type="entry name" value="CW_binding_2"/>
    <property type="match status" value="3"/>
</dbReference>
<dbReference type="RefSeq" id="WP_284724182.1">
    <property type="nucleotide sequence ID" value="NZ_FXTU01000003.1"/>
</dbReference>
<dbReference type="InterPro" id="IPR051922">
    <property type="entry name" value="Bact_Sporulation_Assoc"/>
</dbReference>
<dbReference type="InterPro" id="IPR007253">
    <property type="entry name" value="Cell_wall-bd_2"/>
</dbReference>
<dbReference type="EMBL" id="FXTU01000003">
    <property type="protein sequence ID" value="SMP17071.1"/>
    <property type="molecule type" value="Genomic_DNA"/>
</dbReference>
<organism evidence="1 2">
    <name type="scientific">Laceyella tengchongensis</name>
    <dbReference type="NCBI Taxonomy" id="574699"/>
    <lineage>
        <taxon>Bacteria</taxon>
        <taxon>Bacillati</taxon>
        <taxon>Bacillota</taxon>
        <taxon>Bacilli</taxon>
        <taxon>Bacillales</taxon>
        <taxon>Thermoactinomycetaceae</taxon>
        <taxon>Laceyella</taxon>
    </lineage>
</organism>
<accession>A0AA45WN49</accession>
<evidence type="ECO:0000313" key="2">
    <source>
        <dbReference type="Proteomes" id="UP001157946"/>
    </source>
</evidence>
<comment type="caution">
    <text evidence="1">The sequence shown here is derived from an EMBL/GenBank/DDBJ whole genome shotgun (WGS) entry which is preliminary data.</text>
</comment>
<sequence length="584" mass="63765">MERMKRQTKKIFLLTGLALIVGSLLVVPPSFAQTIPLPRTETGMTQQQKNEQTLDRMMLQRAESLVGTSTAEPYTDPVEYKGEVNEGISHVYHFQTVTEGTINLDIKTGFDRLSYSIASVCEEGQDDCQTRFYKDGDTLPAGKYRMYITEDILHDQDPSDDLIKKPYHFVISGLTFAGRPDTTLPLLNITSPTEQQPRLPLGSASITFTGETNATEAYAHYMEDGQKTISGKFSFTLGKKEATYGGVYFYAYNANGNMLNIDYHPLFPEFQRIGGKDRYEVAVNSNLAMVEALQENVHDGFDPTGRTIVISSGTQFADALGAGAYAANKVYSFFLTPSTGLTQQTIDRIRQLQPKQAVIVGGTSSVSTNVEKQLRDLSIGVSRIDGKDRYEVATGIAGKFNTSGDTALIASGQDFADALSVSAVSGRRNMPLLLTTAQSLPASVVTFLKNHPNYTKFVIVGGPGSVSDNVASQLATFGKVSRIGGKDRYEVAVNVAKYFKLEPHHFLVARGDVFSDALSITPLAAFVYYGNASPILLTTTTALPPVVEQYLNENRSFLLKGYVAGGQASVPLEIENKIKEMLSP</sequence>
<dbReference type="Gene3D" id="3.40.50.12090">
    <property type="match status" value="2"/>
</dbReference>
<dbReference type="AlphaFoldDB" id="A0AA45WN49"/>
<gene>
    <name evidence="1" type="ORF">SAMN06265361_10350</name>
</gene>
<protein>
    <submittedName>
        <fullName evidence="1">Cell wall binding repeat 2</fullName>
    </submittedName>
</protein>
<reference evidence="1" key="1">
    <citation type="submission" date="2017-05" db="EMBL/GenBank/DDBJ databases">
        <authorList>
            <person name="Varghese N."/>
            <person name="Submissions S."/>
        </authorList>
    </citation>
    <scope>NUCLEOTIDE SEQUENCE</scope>
    <source>
        <strain evidence="1">DSM 45262</strain>
    </source>
</reference>
<dbReference type="Proteomes" id="UP001157946">
    <property type="component" value="Unassembled WGS sequence"/>
</dbReference>
<proteinExistence type="predicted"/>